<keyword evidence="11 15" id="KW-0408">Iron</keyword>
<dbReference type="GO" id="GO:0009055">
    <property type="term" value="F:electron transfer activity"/>
    <property type="evidence" value="ECO:0007669"/>
    <property type="project" value="InterPro"/>
</dbReference>
<evidence type="ECO:0000256" key="5">
    <source>
        <dbReference type="ARBA" id="ARBA00011882"/>
    </source>
</evidence>
<dbReference type="OrthoDB" id="9811395at2"/>
<dbReference type="SUPFAM" id="SSF49503">
    <property type="entry name" value="Cupredoxins"/>
    <property type="match status" value="2"/>
</dbReference>
<feature type="binding site" description="type 1 copper site" evidence="14">
    <location>
        <position position="124"/>
    </location>
    <ligand>
        <name>Cu cation</name>
        <dbReference type="ChEBI" id="CHEBI:23378"/>
        <label>1</label>
    </ligand>
</feature>
<dbReference type="PANTHER" id="PTHR35008:SF8">
    <property type="entry name" value="ALCOHOL DEHYDROGENASE CYTOCHROME C SUBUNIT"/>
    <property type="match status" value="1"/>
</dbReference>
<dbReference type="GO" id="GO:0020037">
    <property type="term" value="F:heme binding"/>
    <property type="evidence" value="ECO:0007669"/>
    <property type="project" value="InterPro"/>
</dbReference>
<dbReference type="PANTHER" id="PTHR35008">
    <property type="entry name" value="BLL4482 PROTEIN-RELATED"/>
    <property type="match status" value="1"/>
</dbReference>
<feature type="binding site" description="type 1 copper site" evidence="14">
    <location>
        <position position="319"/>
    </location>
    <ligand>
        <name>Cu cation</name>
        <dbReference type="ChEBI" id="CHEBI:23378"/>
        <label>1</label>
    </ligand>
</feature>
<dbReference type="Pfam" id="PF07732">
    <property type="entry name" value="Cu-oxidase_3"/>
    <property type="match status" value="1"/>
</dbReference>
<name>A0A1A9LB59_9FLAO</name>
<dbReference type="InterPro" id="IPR011707">
    <property type="entry name" value="Cu-oxidase-like_N"/>
</dbReference>
<sequence length="488" mass="53187">MYLTIKKNLVTKMLLGLGVVAFLSSCVNDQSDKKYNDTVDIPVNQEMIAELTSPPFVPTPVGKRMAKKLIVDLEIQEREGEMTDGVKYVYWTFGGTVPGSFIRTRVGDEVEFHLKNHPDNKLPHNIDLHAVNGPGGGAESSFVAPGHEKVFSFKVLNPGLYVYHCATAPVGMHIANGMYGLILVEPEGGLEPVDKEYYIMQGDFYTEGKYGDRGLQAFDMQKAINETPDYVVFNGHVGAMTGDNAITAKVGEKIRLFVGNGGPGLVSSFHVIGEIFDKVHIEGGDMVNENVQTTLIPAGGAAIVEFRVDVPGTFILVDHSIFRAFNKGALAMLKVEGEENKTIYSGEIRDGIYLPEGGVIQSMPTGGPKVEKEEMKALSFEERMTFGKDKFMATCAACHQANGQGIPGAFPPLAKSDYLNADVDRAIDIVLHGKTGEITVNGKKYNSVMTAQALSDEEVSNVLTYVYNSWGNSKKEVTPEMVKAVRNK</sequence>
<dbReference type="FunFam" id="2.60.40.420:FF:000093">
    <property type="entry name" value="Copper-containing nitrite reductase"/>
    <property type="match status" value="1"/>
</dbReference>
<keyword evidence="19" id="KW-1185">Reference proteome</keyword>
<comment type="cofactor">
    <cofactor evidence="2 14">
        <name>Cu(2+)</name>
        <dbReference type="ChEBI" id="CHEBI:29036"/>
    </cofactor>
</comment>
<comment type="similarity">
    <text evidence="3">Belongs to the multicopper oxidase family.</text>
</comment>
<keyword evidence="10" id="KW-0560">Oxidoreductase</keyword>
<dbReference type="InterPro" id="IPR051459">
    <property type="entry name" value="Cytochrome_c-type_DH"/>
</dbReference>
<dbReference type="GO" id="GO:0050421">
    <property type="term" value="F:nitrite reductase (NO-forming) activity"/>
    <property type="evidence" value="ECO:0007669"/>
    <property type="project" value="UniProtKB-EC"/>
</dbReference>
<comment type="subunit">
    <text evidence="4">Homotrimer.</text>
</comment>
<feature type="binding site" description="type 1 copper site" evidence="14">
    <location>
        <position position="178"/>
    </location>
    <ligand>
        <name>Cu cation</name>
        <dbReference type="ChEBI" id="CHEBI:23378"/>
        <label>1</label>
    </ligand>
</feature>
<dbReference type="InterPro" id="IPR036909">
    <property type="entry name" value="Cyt_c-like_dom_sf"/>
</dbReference>
<keyword evidence="16" id="KW-0732">Signal</keyword>
<organism evidence="18 19">
    <name type="scientific">Aequorivita soesokkakensis</name>
    <dbReference type="NCBI Taxonomy" id="1385699"/>
    <lineage>
        <taxon>Bacteria</taxon>
        <taxon>Pseudomonadati</taxon>
        <taxon>Bacteroidota</taxon>
        <taxon>Flavobacteriia</taxon>
        <taxon>Flavobacteriales</taxon>
        <taxon>Flavobacteriaceae</taxon>
        <taxon>Aequorivita</taxon>
    </lineage>
</organism>
<evidence type="ECO:0000256" key="7">
    <source>
        <dbReference type="ARBA" id="ARBA00022617"/>
    </source>
</evidence>
<dbReference type="RefSeq" id="WP_068762900.1">
    <property type="nucleotide sequence ID" value="NZ_LXIE01000049.1"/>
</dbReference>
<evidence type="ECO:0000313" key="18">
    <source>
        <dbReference type="EMBL" id="OAD90204.1"/>
    </source>
</evidence>
<evidence type="ECO:0000313" key="19">
    <source>
        <dbReference type="Proteomes" id="UP000077552"/>
    </source>
</evidence>
<dbReference type="CDD" id="cd04208">
    <property type="entry name" value="CuRO_2_CuNIR"/>
    <property type="match status" value="1"/>
</dbReference>
<dbReference type="CDD" id="cd11020">
    <property type="entry name" value="CuRO_1_CuNIR"/>
    <property type="match status" value="1"/>
</dbReference>
<evidence type="ECO:0000256" key="4">
    <source>
        <dbReference type="ARBA" id="ARBA00011233"/>
    </source>
</evidence>
<evidence type="ECO:0000256" key="15">
    <source>
        <dbReference type="PROSITE-ProRule" id="PRU00433"/>
    </source>
</evidence>
<comment type="catalytic activity">
    <reaction evidence="13">
        <text>nitric oxide + Fe(III)-[cytochrome c] + H2O = Fe(II)-[cytochrome c] + nitrite + 2 H(+)</text>
        <dbReference type="Rhea" id="RHEA:15233"/>
        <dbReference type="Rhea" id="RHEA-COMP:10350"/>
        <dbReference type="Rhea" id="RHEA-COMP:14399"/>
        <dbReference type="ChEBI" id="CHEBI:15377"/>
        <dbReference type="ChEBI" id="CHEBI:15378"/>
        <dbReference type="ChEBI" id="CHEBI:16301"/>
        <dbReference type="ChEBI" id="CHEBI:16480"/>
        <dbReference type="ChEBI" id="CHEBI:29033"/>
        <dbReference type="ChEBI" id="CHEBI:29034"/>
        <dbReference type="EC" id="1.7.2.1"/>
    </reaction>
</comment>
<dbReference type="Pfam" id="PF00034">
    <property type="entry name" value="Cytochrom_C"/>
    <property type="match status" value="1"/>
</dbReference>
<dbReference type="EC" id="1.7.2.1" evidence="5"/>
<evidence type="ECO:0000259" key="17">
    <source>
        <dbReference type="PROSITE" id="PS51007"/>
    </source>
</evidence>
<evidence type="ECO:0000256" key="2">
    <source>
        <dbReference type="ARBA" id="ARBA00001973"/>
    </source>
</evidence>
<feature type="binding site" description="type 1 copper site" evidence="14">
    <location>
        <position position="129"/>
    </location>
    <ligand>
        <name>Cu cation</name>
        <dbReference type="ChEBI" id="CHEBI:23378"/>
        <label>1</label>
    </ligand>
</feature>
<evidence type="ECO:0000256" key="16">
    <source>
        <dbReference type="SAM" id="SignalP"/>
    </source>
</evidence>
<feature type="signal peptide" evidence="16">
    <location>
        <begin position="1"/>
        <end position="29"/>
    </location>
</feature>
<protein>
    <recommendedName>
        <fullName evidence="6">Copper-containing nitrite reductase</fullName>
        <ecNumber evidence="5">1.7.2.1</ecNumber>
    </recommendedName>
</protein>
<evidence type="ECO:0000256" key="3">
    <source>
        <dbReference type="ARBA" id="ARBA00010609"/>
    </source>
</evidence>
<reference evidence="18 19" key="1">
    <citation type="submission" date="2016-05" db="EMBL/GenBank/DDBJ databases">
        <title>Genome sequencing of Vitellibacter soesokkakensis RSSK-12.</title>
        <authorList>
            <person name="Thevarajoo S."/>
            <person name="Selvaratnam C."/>
            <person name="Goh K.M."/>
            <person name="Chan K.-G."/>
            <person name="Chong C.S."/>
        </authorList>
    </citation>
    <scope>NUCLEOTIDE SEQUENCE [LARGE SCALE GENOMIC DNA]</scope>
    <source>
        <strain evidence="18 19">RSSK-12</strain>
    </source>
</reference>
<feature type="binding site" description="type 1 copper site" evidence="14">
    <location>
        <position position="164"/>
    </location>
    <ligand>
        <name>Cu cation</name>
        <dbReference type="ChEBI" id="CHEBI:23378"/>
        <label>1</label>
    </ligand>
</feature>
<dbReference type="NCBIfam" id="TIGR02376">
    <property type="entry name" value="Cu_nitrite_red"/>
    <property type="match status" value="1"/>
</dbReference>
<evidence type="ECO:0000256" key="10">
    <source>
        <dbReference type="ARBA" id="ARBA00023002"/>
    </source>
</evidence>
<evidence type="ECO:0000256" key="1">
    <source>
        <dbReference type="ARBA" id="ARBA00001960"/>
    </source>
</evidence>
<evidence type="ECO:0000256" key="13">
    <source>
        <dbReference type="ARBA" id="ARBA00049340"/>
    </source>
</evidence>
<feature type="domain" description="Cytochrome c" evidence="17">
    <location>
        <begin position="382"/>
        <end position="470"/>
    </location>
</feature>
<accession>A0A1A9LB59</accession>
<dbReference type="PROSITE" id="PS51007">
    <property type="entry name" value="CYTC"/>
    <property type="match status" value="1"/>
</dbReference>
<comment type="caution">
    <text evidence="18">The sequence shown here is derived from an EMBL/GenBank/DDBJ whole genome shotgun (WGS) entry which is preliminary data.</text>
</comment>
<feature type="binding site" description="type 1 copper site" evidence="14">
    <location>
        <position position="165"/>
    </location>
    <ligand>
        <name>Cu cation</name>
        <dbReference type="ChEBI" id="CHEBI:23378"/>
        <label>1</label>
    </ligand>
</feature>
<dbReference type="InterPro" id="IPR008972">
    <property type="entry name" value="Cupredoxin"/>
</dbReference>
<feature type="binding site" description="type 2 copper site" evidence="14">
    <location>
        <position position="173"/>
    </location>
    <ligand>
        <name>Cu cation</name>
        <dbReference type="ChEBI" id="CHEBI:23378"/>
        <label>2</label>
    </ligand>
</feature>
<dbReference type="PRINTS" id="PR00695">
    <property type="entry name" value="CUNO2RDTASE"/>
</dbReference>
<keyword evidence="9" id="KW-0677">Repeat</keyword>
<dbReference type="Gene3D" id="2.60.40.420">
    <property type="entry name" value="Cupredoxins - blue copper proteins"/>
    <property type="match status" value="2"/>
</dbReference>
<dbReference type="STRING" id="1385699.A7A78_06555"/>
<evidence type="ECO:0000256" key="6">
    <source>
        <dbReference type="ARBA" id="ARBA00017290"/>
    </source>
</evidence>
<dbReference type="SUPFAM" id="SSF46626">
    <property type="entry name" value="Cytochrome c"/>
    <property type="match status" value="1"/>
</dbReference>
<dbReference type="Gene3D" id="1.10.760.10">
    <property type="entry name" value="Cytochrome c-like domain"/>
    <property type="match status" value="1"/>
</dbReference>
<dbReference type="EMBL" id="LXIE01000049">
    <property type="protein sequence ID" value="OAD90204.1"/>
    <property type="molecule type" value="Genomic_DNA"/>
</dbReference>
<evidence type="ECO:0000256" key="12">
    <source>
        <dbReference type="ARBA" id="ARBA00023008"/>
    </source>
</evidence>
<proteinExistence type="inferred from homology"/>
<dbReference type="GO" id="GO:0005507">
    <property type="term" value="F:copper ion binding"/>
    <property type="evidence" value="ECO:0007669"/>
    <property type="project" value="InterPro"/>
</dbReference>
<dbReference type="InterPro" id="IPR009056">
    <property type="entry name" value="Cyt_c-like_dom"/>
</dbReference>
<keyword evidence="12 14" id="KW-0186">Copper</keyword>
<feature type="chain" id="PRO_5008392001" description="Copper-containing nitrite reductase" evidence="16">
    <location>
        <begin position="30"/>
        <end position="488"/>
    </location>
</feature>
<dbReference type="Proteomes" id="UP000077552">
    <property type="component" value="Unassembled WGS sequence"/>
</dbReference>
<comment type="cofactor">
    <cofactor evidence="1 14">
        <name>Cu(+)</name>
        <dbReference type="ChEBI" id="CHEBI:49552"/>
    </cofactor>
</comment>
<keyword evidence="7 15" id="KW-0349">Heme</keyword>
<evidence type="ECO:0000256" key="8">
    <source>
        <dbReference type="ARBA" id="ARBA00022723"/>
    </source>
</evidence>
<evidence type="ECO:0000256" key="9">
    <source>
        <dbReference type="ARBA" id="ARBA00022737"/>
    </source>
</evidence>
<dbReference type="InterPro" id="IPR001287">
    <property type="entry name" value="NO2-reductase_Cu"/>
</dbReference>
<dbReference type="PROSITE" id="PS51257">
    <property type="entry name" value="PROKAR_LIPOPROTEIN"/>
    <property type="match status" value="1"/>
</dbReference>
<gene>
    <name evidence="18" type="ORF">A7A78_06555</name>
</gene>
<evidence type="ECO:0000256" key="14">
    <source>
        <dbReference type="PIRSR" id="PIRSR601287-1"/>
    </source>
</evidence>
<evidence type="ECO:0000256" key="11">
    <source>
        <dbReference type="ARBA" id="ARBA00023004"/>
    </source>
</evidence>
<keyword evidence="8 14" id="KW-0479">Metal-binding</keyword>
<dbReference type="AlphaFoldDB" id="A0A1A9LB59"/>